<feature type="transmembrane region" description="Helical" evidence="5">
    <location>
        <begin position="58"/>
        <end position="74"/>
    </location>
</feature>
<dbReference type="AlphaFoldDB" id="A0AAP2REX2"/>
<feature type="transmembrane region" description="Helical" evidence="5">
    <location>
        <begin position="266"/>
        <end position="287"/>
    </location>
</feature>
<sequence length="414" mass="44460">MAFEFKEESIIQQETDLFIGVLKWILYAAFIGIMVGVSTTIFLKALGWSTQYTHQYNYYFLLLPLAFFSSSWLIKKLASEAEGHGTDKVIEAVHLRSGKINPMVIPVKLVATVLTIAFGGSAGKEGPCAQIGAGLSSLFADIFKFSDEDRKKFVICGISAGFSSVFGTPIAGAIFGVEVLFVGNLLYGVLLPSFIAGMVSFYVTTLLGITYLYSPLPFVPDLSEMFLLKVIVSGVFFGICSLVLIECMNYFKKLSGKINASEHVKALVGGFSLVVLALIFSPMYLGLGMDTVESTVQGNTVEWYAFLLKMVFTGITLSFGGSGGILTPIFFIGSTAGVFFAEVFGLDIATFAAIGLVSVLSGATKSPIASSIMSIEIFGPHIGPYAAIACIISFIISGPRSVYPSQVFSLKKFI</sequence>
<organism evidence="6 7">
    <name type="scientific">Methanooceanicella nereidis</name>
    <dbReference type="NCBI Taxonomy" id="2052831"/>
    <lineage>
        <taxon>Archaea</taxon>
        <taxon>Methanobacteriati</taxon>
        <taxon>Methanobacteriota</taxon>
        <taxon>Stenosarchaea group</taxon>
        <taxon>Methanomicrobia</taxon>
        <taxon>Methanocellales</taxon>
        <taxon>Methanocellaceae</taxon>
        <taxon>Methanooceanicella</taxon>
    </lineage>
</organism>
<comment type="caution">
    <text evidence="6">The sequence shown here is derived from an EMBL/GenBank/DDBJ whole genome shotgun (WGS) entry which is preliminary data.</text>
</comment>
<dbReference type="PANTHER" id="PTHR43427">
    <property type="entry name" value="CHLORIDE CHANNEL PROTEIN CLC-E"/>
    <property type="match status" value="1"/>
</dbReference>
<feature type="transmembrane region" description="Helical" evidence="5">
    <location>
        <begin position="382"/>
        <end position="403"/>
    </location>
</feature>
<dbReference type="PANTHER" id="PTHR43427:SF12">
    <property type="entry name" value="CHLORIDE TRANSPORTER"/>
    <property type="match status" value="1"/>
</dbReference>
<dbReference type="InterPro" id="IPR050368">
    <property type="entry name" value="ClC-type_chloride_channel"/>
</dbReference>
<dbReference type="EMBL" id="PGCK01000009">
    <property type="protein sequence ID" value="MCD1295566.1"/>
    <property type="molecule type" value="Genomic_DNA"/>
</dbReference>
<keyword evidence="7" id="KW-1185">Reference proteome</keyword>
<feature type="transmembrane region" description="Helical" evidence="5">
    <location>
        <begin position="194"/>
        <end position="214"/>
    </location>
</feature>
<evidence type="ECO:0000313" key="7">
    <source>
        <dbReference type="Proteomes" id="UP001320159"/>
    </source>
</evidence>
<evidence type="ECO:0000256" key="3">
    <source>
        <dbReference type="ARBA" id="ARBA00022989"/>
    </source>
</evidence>
<evidence type="ECO:0000313" key="6">
    <source>
        <dbReference type="EMBL" id="MCD1295566.1"/>
    </source>
</evidence>
<comment type="subcellular location">
    <subcellularLocation>
        <location evidence="1">Membrane</location>
        <topology evidence="1">Multi-pass membrane protein</topology>
    </subcellularLocation>
</comment>
<dbReference type="GO" id="GO:0016020">
    <property type="term" value="C:membrane"/>
    <property type="evidence" value="ECO:0007669"/>
    <property type="project" value="UniProtKB-SubCell"/>
</dbReference>
<feature type="transmembrane region" description="Helical" evidence="5">
    <location>
        <begin position="339"/>
        <end position="362"/>
    </location>
</feature>
<feature type="transmembrane region" description="Helical" evidence="5">
    <location>
        <begin position="24"/>
        <end position="46"/>
    </location>
</feature>
<dbReference type="PRINTS" id="PR00762">
    <property type="entry name" value="CLCHANNEL"/>
</dbReference>
<dbReference type="Pfam" id="PF00654">
    <property type="entry name" value="Voltage_CLC"/>
    <property type="match status" value="1"/>
</dbReference>
<dbReference type="RefSeq" id="WP_230742423.1">
    <property type="nucleotide sequence ID" value="NZ_PGCK01000009.1"/>
</dbReference>
<dbReference type="GO" id="GO:0015108">
    <property type="term" value="F:chloride transmembrane transporter activity"/>
    <property type="evidence" value="ECO:0007669"/>
    <property type="project" value="InterPro"/>
</dbReference>
<keyword evidence="3 5" id="KW-1133">Transmembrane helix</keyword>
<accession>A0AAP2REX2</accession>
<reference evidence="6 7" key="1">
    <citation type="submission" date="2017-11" db="EMBL/GenBank/DDBJ databases">
        <title>Isolation and Characterization of Family Methanocellaceae Species from Potential Methane Hydrate Area Offshore Southwestern Taiwan.</title>
        <authorList>
            <person name="Zhang W.-L."/>
            <person name="Chen W.-C."/>
            <person name="Lai M.-C."/>
            <person name="Chen S.-C."/>
        </authorList>
    </citation>
    <scope>NUCLEOTIDE SEQUENCE [LARGE SCALE GENOMIC DNA]</scope>
    <source>
        <strain evidence="6 7">CWC-04</strain>
    </source>
</reference>
<dbReference type="Proteomes" id="UP001320159">
    <property type="component" value="Unassembled WGS sequence"/>
</dbReference>
<evidence type="ECO:0000256" key="5">
    <source>
        <dbReference type="SAM" id="Phobius"/>
    </source>
</evidence>
<evidence type="ECO:0000256" key="2">
    <source>
        <dbReference type="ARBA" id="ARBA00022692"/>
    </source>
</evidence>
<dbReference type="SUPFAM" id="SSF81340">
    <property type="entry name" value="Clc chloride channel"/>
    <property type="match status" value="1"/>
</dbReference>
<feature type="transmembrane region" description="Helical" evidence="5">
    <location>
        <begin position="307"/>
        <end position="332"/>
    </location>
</feature>
<feature type="transmembrane region" description="Helical" evidence="5">
    <location>
        <begin position="170"/>
        <end position="187"/>
    </location>
</feature>
<keyword evidence="2 5" id="KW-0812">Transmembrane</keyword>
<name>A0AAP2REX2_9EURY</name>
<gene>
    <name evidence="6" type="ORF">CUJ83_11205</name>
</gene>
<dbReference type="InterPro" id="IPR014743">
    <property type="entry name" value="Cl-channel_core"/>
</dbReference>
<proteinExistence type="predicted"/>
<protein>
    <submittedName>
        <fullName evidence="6">Voltage-gated chloride channel</fullName>
    </submittedName>
</protein>
<evidence type="ECO:0000256" key="4">
    <source>
        <dbReference type="ARBA" id="ARBA00023136"/>
    </source>
</evidence>
<feature type="transmembrane region" description="Helical" evidence="5">
    <location>
        <begin position="226"/>
        <end position="245"/>
    </location>
</feature>
<dbReference type="Gene3D" id="1.10.3080.10">
    <property type="entry name" value="Clc chloride channel"/>
    <property type="match status" value="1"/>
</dbReference>
<evidence type="ECO:0000256" key="1">
    <source>
        <dbReference type="ARBA" id="ARBA00004141"/>
    </source>
</evidence>
<keyword evidence="4 5" id="KW-0472">Membrane</keyword>
<dbReference type="InterPro" id="IPR001807">
    <property type="entry name" value="ClC"/>
</dbReference>